<dbReference type="SUPFAM" id="SSF54768">
    <property type="entry name" value="dsRNA-binding domain-like"/>
    <property type="match status" value="1"/>
</dbReference>
<feature type="region of interest" description="Disordered" evidence="21">
    <location>
        <begin position="483"/>
        <end position="605"/>
    </location>
</feature>
<dbReference type="SMART" id="SM00535">
    <property type="entry name" value="RIBOc"/>
    <property type="match status" value="2"/>
</dbReference>
<evidence type="ECO:0000256" key="4">
    <source>
        <dbReference type="ARBA" id="ARBA00004496"/>
    </source>
</evidence>
<dbReference type="SMART" id="SM00949">
    <property type="entry name" value="PAZ"/>
    <property type="match status" value="1"/>
</dbReference>
<dbReference type="Pfam" id="PF00636">
    <property type="entry name" value="Ribonuclease_3"/>
    <property type="match status" value="2"/>
</dbReference>
<dbReference type="GO" id="GO:0005737">
    <property type="term" value="C:cytoplasm"/>
    <property type="evidence" value="ECO:0007669"/>
    <property type="project" value="UniProtKB-SubCell"/>
</dbReference>
<evidence type="ECO:0000256" key="9">
    <source>
        <dbReference type="ARBA" id="ARBA00022723"/>
    </source>
</evidence>
<sequence length="2266" mass="255597">MKITESKATPIVRVPWFQMNEVVHSTIFTPREYQVELLNCALDSDVILSLGNLRTKAFVAAGILRCYAHLTHPSVRSESRNRKWSLIVCPCQESASEYQWQIGRQCELLTHMLDPESLKNGEKCPEIDAAQVLIGTADSVLRALDAGVLSASVFTAVLIDQCHLAESMGSSLSSLVARFQSLNKRPRIVGITPSILNGTCHPSQMIGLRGLRLRNPGKEIHHRMMGHATHLSSATPFLTIERFSFSLLLQITEVVHRLENSLPGCRYEAASDASSVLRHVTDCREILLSCSPASEPLFPATLIAEVEEIIANTLNWLDDHVFNPAVIYGDEDWCLEFFKTVPSPKAEPVMYLKTFLEILLELGVWCADRLALQMLYEIEKLKRRTAHERHFLLYCATTTTLVHIRNLCQNEMKKFLPRDRLFLFATPKLLRLVELLGQYSLGQNRLNKSGNRHSMLKPQPESDVSRSDPNATFDLAKELDRVQQRVSEMETSNCSQSVGEMDSSLQPMGEMDNSPQPMGETDSSPQPMGETDSEDEGGACDREEDGEEKAEAVVDGVKTEESSKEGRRRGRGKWGRRREGGRGGQRNRNQGAERKDVRSLFSPEDPRSLSGVVFVEGRWKAKVVFHYLRELSHNVEEFYYLAPLYTASDGPTSGELRTDRDIELEHRRQEEILKRYRRHDCNLLILTSEVGEELDIPRANLVVRFDLPTSFSSYVSSKGRCRFVGPSHYVHFMKTAAVEEDSEVTQFVADLSRYHVTGEILEEHCAYLETPLDDLMAKSSFVDGLVEPLSLGEGIVVPLSKTVAVLNHFTAKIPSDTFTRLTPIWHLETKDNFYRCHVFVPFKPPMAGAFTKVKPLAFLLAAYKMLQLLSQDSSEMDREFRYSTRSLLSSLDSLRPSLGVPNGVGPHLENGHPEETPDKGTPAAAGRLENGIFPTWRDDNVGEILSDVTRVIMEGDGGGDAEDCNTPRPGTTKRRQYYPKRISEILSESVVKKSHQGKVYLNAIRMRLSCPIPDEHNIRGRRIHSPELFPQGFALLTTQPLPSVNSFPLFTRSGEIETTFEELDALEGFSEEETSQLTKFHEFTFRDVLRMEKYPMQFDPLVSGMGILIAPLKDGKNGQKPEINWPLIERILDKENTTVREKDLAEREKFIFRREDFEDSVVAPWYRNRDQPQFFYVAEICDSLTPQSTFPDGEYGTFENYYSSKYSIQIQNLKQPLLDVDLTSARLNLLTPRYINRKGVALPTCSAATKRIKRESLQQKVILVPELCYVHPFSASLWRKAVCLPSAVYRLNSLLLADELRRWVTVQMGLPQVISPAAWAPLDFGWKLRDIVQKKEETPEENETQEEQKVEPEIDQENNGWPEPETKFEDEVPEKDAEVPSTKEETLPVMDDFEIGVFDPSEATNIPPLPSPSKALEDIETQKKLNRSLNKELMGIGTWQQDNEADRAGFPDEEDFGFDMKMGLPLDLQVIQPKEDAEIKAILKGIKDGESSGSFRDEHGFRIGSPSNYGALWGDATFEPWYDSDVSDSDDEEPFDSSGMRLISENVAEAVEDEEPPQPTHRDSKNIHDNDASWTDDIPDSVELETLRKNLNVKIAKKVEDIKGGKLRYIQNIPESMPISLNFCPSISQSEESSGSTFNILDPEIQVEEASKEEEKNKVGNVVFDGLPLVSQPLVTCDRALPVGIAPWLKAESLFTFSFDEQPDLNNHPGPSPALILTALTMSNANDGINLERLETVGDSFLKFAITTWLFLEHPGLHEGKLSYIRSKLVSNHYLYFLGRKVELAYRMVAAKFEPHDNWLPPGYFLPSALEEAIVEYGIPMSHFNMAELPDVTKMKQEEIRDIVGLKNLQIHQGDSPTKTDAGQETKQLVVPNPPKFVPYNLLTQHSIPDKSIADSVEALIGAYLVSCGVQGALMFMSVVGITVFPQRQGISASSPFFRPPPSPMRQPEISSIPDPRTELDNLLCGYEQLEESIGYRFRDRSYLLQAFTHASYFPNRLTDCYQRLEFLGDAVLDYLITRHLYEDPRRHSPGELTDLRSALVNNTIFASLAVKHRLHNFFKHLSPGLWEVIDKFVERQMENGHAISRELYWIEEGDVEEVEDIEVPKALGDIFESLAGAIYLDSGLSLDTVWTVFYRIMKDQIETFSAHVPKSPIRELLEMEPETTKFGKPERLMDGRVRVSVEVFGKGVFKGIGRNYRIAKSTAAKCALRKIRLSRSGLTTASKSAKIFANECCHSSGRSRELKPEANAATATAVVAKGERGRLVK</sequence>
<dbReference type="GO" id="GO:0004530">
    <property type="term" value="F:deoxyribonuclease I activity"/>
    <property type="evidence" value="ECO:0007669"/>
    <property type="project" value="TreeGrafter"/>
</dbReference>
<evidence type="ECO:0000256" key="11">
    <source>
        <dbReference type="ARBA" id="ARBA00022741"/>
    </source>
</evidence>
<keyword evidence="19" id="KW-0464">Manganese</keyword>
<dbReference type="Pfam" id="PF00271">
    <property type="entry name" value="Helicase_C"/>
    <property type="match status" value="1"/>
</dbReference>
<keyword evidence="12" id="KW-0255">Endonuclease</keyword>
<dbReference type="CDD" id="cd15903">
    <property type="entry name" value="Dicer_PBD"/>
    <property type="match status" value="1"/>
</dbReference>
<feature type="compositionally biased region" description="Basic and acidic residues" evidence="21">
    <location>
        <begin position="909"/>
        <end position="918"/>
    </location>
</feature>
<keyword evidence="15" id="KW-0067">ATP-binding</keyword>
<dbReference type="GO" id="GO:0046872">
    <property type="term" value="F:metal ion binding"/>
    <property type="evidence" value="ECO:0007669"/>
    <property type="project" value="UniProtKB-KW"/>
</dbReference>
<dbReference type="GO" id="GO:0004386">
    <property type="term" value="F:helicase activity"/>
    <property type="evidence" value="ECO:0007669"/>
    <property type="project" value="UniProtKB-KW"/>
</dbReference>
<dbReference type="PANTHER" id="PTHR14950">
    <property type="entry name" value="DICER-RELATED"/>
    <property type="match status" value="1"/>
</dbReference>
<keyword evidence="14" id="KW-0347">Helicase</keyword>
<evidence type="ECO:0000256" key="6">
    <source>
        <dbReference type="ARBA" id="ARBA00022490"/>
    </source>
</evidence>
<dbReference type="GO" id="GO:0006364">
    <property type="term" value="P:rRNA processing"/>
    <property type="evidence" value="ECO:0007669"/>
    <property type="project" value="InterPro"/>
</dbReference>
<dbReference type="PANTHER" id="PTHR14950:SF37">
    <property type="entry name" value="ENDORIBONUCLEASE DICER"/>
    <property type="match status" value="1"/>
</dbReference>
<keyword evidence="10" id="KW-0677">Repeat</keyword>
<dbReference type="GO" id="GO:0003723">
    <property type="term" value="F:RNA binding"/>
    <property type="evidence" value="ECO:0007669"/>
    <property type="project" value="UniProtKB-KW"/>
</dbReference>
<feature type="non-terminal residue" evidence="25">
    <location>
        <position position="1"/>
    </location>
</feature>
<dbReference type="Pfam" id="PF20931">
    <property type="entry name" value="Dicer_platform"/>
    <property type="match status" value="1"/>
</dbReference>
<evidence type="ECO:0000256" key="18">
    <source>
        <dbReference type="ARBA" id="ARBA00023158"/>
    </source>
</evidence>
<comment type="similarity">
    <text evidence="20">Belongs to the helicase family. Dicer subfamily.</text>
</comment>
<dbReference type="InterPro" id="IPR001650">
    <property type="entry name" value="Helicase_C-like"/>
</dbReference>
<feature type="region of interest" description="Disordered" evidence="21">
    <location>
        <begin position="899"/>
        <end position="920"/>
    </location>
</feature>
<feature type="compositionally biased region" description="Basic and acidic residues" evidence="21">
    <location>
        <begin position="1560"/>
        <end position="1571"/>
    </location>
</feature>
<evidence type="ECO:0000259" key="24">
    <source>
        <dbReference type="PROSITE" id="PS51194"/>
    </source>
</evidence>
<comment type="cofactor">
    <cofactor evidence="2">
        <name>Mn(2+)</name>
        <dbReference type="ChEBI" id="CHEBI:29035"/>
    </cofactor>
</comment>
<dbReference type="OrthoDB" id="2392202at2759"/>
<dbReference type="InterPro" id="IPR005034">
    <property type="entry name" value="Dicer_dimerisation"/>
</dbReference>
<feature type="compositionally biased region" description="Polar residues" evidence="21">
    <location>
        <begin position="513"/>
        <end position="526"/>
    </location>
</feature>
<evidence type="ECO:0000256" key="20">
    <source>
        <dbReference type="ARBA" id="ARBA00035116"/>
    </source>
</evidence>
<proteinExistence type="inferred from homology"/>
<evidence type="ECO:0000256" key="14">
    <source>
        <dbReference type="ARBA" id="ARBA00022806"/>
    </source>
</evidence>
<dbReference type="Gene3D" id="2.170.260.10">
    <property type="entry name" value="paz domain"/>
    <property type="match status" value="1"/>
</dbReference>
<gene>
    <name evidence="25" type="ORF">CTOB1V02_LOCUS2167</name>
</gene>
<dbReference type="Pfam" id="PF20930">
    <property type="entry name" value="Dicer_PBD"/>
    <property type="match status" value="1"/>
</dbReference>
<dbReference type="InterPro" id="IPR036085">
    <property type="entry name" value="PAZ_dom_sf"/>
</dbReference>
<keyword evidence="17" id="KW-0694">RNA-binding</keyword>
<evidence type="ECO:0000256" key="16">
    <source>
        <dbReference type="ARBA" id="ARBA00022842"/>
    </source>
</evidence>
<evidence type="ECO:0000256" key="1">
    <source>
        <dbReference type="ARBA" id="ARBA00000109"/>
    </source>
</evidence>
<dbReference type="GO" id="GO:0005634">
    <property type="term" value="C:nucleus"/>
    <property type="evidence" value="ECO:0007669"/>
    <property type="project" value="TreeGrafter"/>
</dbReference>
<dbReference type="GO" id="GO:0004525">
    <property type="term" value="F:ribonuclease III activity"/>
    <property type="evidence" value="ECO:0007669"/>
    <property type="project" value="UniProtKB-EC"/>
</dbReference>
<accession>A0A7R8ZL94</accession>
<evidence type="ECO:0000259" key="22">
    <source>
        <dbReference type="PROSITE" id="PS50142"/>
    </source>
</evidence>
<feature type="compositionally biased region" description="Basic residues" evidence="21">
    <location>
        <begin position="566"/>
        <end position="576"/>
    </location>
</feature>
<dbReference type="PROSITE" id="PS51194">
    <property type="entry name" value="HELICASE_CTER"/>
    <property type="match status" value="1"/>
</dbReference>
<dbReference type="Pfam" id="PF20932">
    <property type="entry name" value="Dicer_dsRBD"/>
    <property type="match status" value="1"/>
</dbReference>
<keyword evidence="13" id="KW-0378">Hydrolase</keyword>
<dbReference type="GO" id="GO:0031054">
    <property type="term" value="P:pre-miRNA processing"/>
    <property type="evidence" value="ECO:0007669"/>
    <property type="project" value="InterPro"/>
</dbReference>
<evidence type="ECO:0000256" key="8">
    <source>
        <dbReference type="ARBA" id="ARBA00022722"/>
    </source>
</evidence>
<organism evidence="25">
    <name type="scientific">Cyprideis torosa</name>
    <dbReference type="NCBI Taxonomy" id="163714"/>
    <lineage>
        <taxon>Eukaryota</taxon>
        <taxon>Metazoa</taxon>
        <taxon>Ecdysozoa</taxon>
        <taxon>Arthropoda</taxon>
        <taxon>Crustacea</taxon>
        <taxon>Oligostraca</taxon>
        <taxon>Ostracoda</taxon>
        <taxon>Podocopa</taxon>
        <taxon>Podocopida</taxon>
        <taxon>Cytherocopina</taxon>
        <taxon>Cytheroidea</taxon>
        <taxon>Cytherideidae</taxon>
        <taxon>Cyprideis</taxon>
    </lineage>
</organism>
<comment type="catalytic activity">
    <reaction evidence="1">
        <text>Endonucleolytic cleavage to 5'-phosphomonoester.</text>
        <dbReference type="EC" id="3.1.26.3"/>
    </reaction>
</comment>
<keyword evidence="8" id="KW-0540">Nuclease</keyword>
<evidence type="ECO:0000256" key="3">
    <source>
        <dbReference type="ARBA" id="ARBA00001946"/>
    </source>
</evidence>
<evidence type="ECO:0000256" key="13">
    <source>
        <dbReference type="ARBA" id="ARBA00022801"/>
    </source>
</evidence>
<dbReference type="Gene3D" id="3.30.160.380">
    <property type="entry name" value="Dicer dimerisation domain"/>
    <property type="match status" value="1"/>
</dbReference>
<keyword evidence="11" id="KW-0547">Nucleotide-binding</keyword>
<dbReference type="SUPFAM" id="SSF101690">
    <property type="entry name" value="PAZ domain"/>
    <property type="match status" value="1"/>
</dbReference>
<dbReference type="Pfam" id="PF03368">
    <property type="entry name" value="Dicer_dimer"/>
    <property type="match status" value="1"/>
</dbReference>
<dbReference type="InterPro" id="IPR048513">
    <property type="entry name" value="Dicer_PBD"/>
</dbReference>
<dbReference type="InterPro" id="IPR011907">
    <property type="entry name" value="RNase_III"/>
</dbReference>
<dbReference type="EC" id="3.1.26.3" evidence="5"/>
<dbReference type="InterPro" id="IPR000999">
    <property type="entry name" value="RNase_III_dom"/>
</dbReference>
<dbReference type="SUPFAM" id="SSF69065">
    <property type="entry name" value="RNase III domain-like"/>
    <property type="match status" value="2"/>
</dbReference>
<comment type="cofactor">
    <cofactor evidence="3">
        <name>Mg(2+)</name>
        <dbReference type="ChEBI" id="CHEBI:18420"/>
    </cofactor>
</comment>
<dbReference type="GO" id="GO:0016441">
    <property type="term" value="P:post-transcriptional gene silencing"/>
    <property type="evidence" value="ECO:0007669"/>
    <property type="project" value="UniProtKB-ARBA"/>
</dbReference>
<dbReference type="FunFam" id="3.30.160.20:FF:000015">
    <property type="entry name" value="endoribonuclease Dicer"/>
    <property type="match status" value="1"/>
</dbReference>
<keyword evidence="16" id="KW-0460">Magnesium</keyword>
<dbReference type="InterPro" id="IPR048512">
    <property type="entry name" value="Dicer_platform"/>
</dbReference>
<evidence type="ECO:0000259" key="23">
    <source>
        <dbReference type="PROSITE" id="PS50821"/>
    </source>
</evidence>
<feature type="compositionally biased region" description="Basic and acidic residues" evidence="21">
    <location>
        <begin position="1364"/>
        <end position="1383"/>
    </location>
</feature>
<keyword evidence="6" id="KW-0963">Cytoplasm</keyword>
<dbReference type="HAMAP" id="MF_00104">
    <property type="entry name" value="RNase_III"/>
    <property type="match status" value="1"/>
</dbReference>
<dbReference type="Gene3D" id="3.30.160.20">
    <property type="match status" value="1"/>
</dbReference>
<dbReference type="InterPro" id="IPR044441">
    <property type="entry name" value="DICER_DSRM"/>
</dbReference>
<feature type="domain" description="RNase III" evidence="22">
    <location>
        <begin position="1696"/>
        <end position="1909"/>
    </location>
</feature>
<dbReference type="CDD" id="cd10843">
    <property type="entry name" value="DSRM_DICER"/>
    <property type="match status" value="1"/>
</dbReference>
<dbReference type="Pfam" id="PF02170">
    <property type="entry name" value="PAZ"/>
    <property type="match status" value="1"/>
</dbReference>
<dbReference type="GO" id="GO:0005524">
    <property type="term" value="F:ATP binding"/>
    <property type="evidence" value="ECO:0007669"/>
    <property type="project" value="UniProtKB-KW"/>
</dbReference>
<dbReference type="GO" id="GO:0030422">
    <property type="term" value="P:siRNA processing"/>
    <property type="evidence" value="ECO:0007669"/>
    <property type="project" value="InterPro"/>
</dbReference>
<dbReference type="InterPro" id="IPR027417">
    <property type="entry name" value="P-loop_NTPase"/>
</dbReference>
<name>A0A7R8ZL94_9CRUS</name>
<dbReference type="EMBL" id="OB660325">
    <property type="protein sequence ID" value="CAD7224197.1"/>
    <property type="molecule type" value="Genomic_DNA"/>
</dbReference>
<dbReference type="InterPro" id="IPR036389">
    <property type="entry name" value="RNase_III_sf"/>
</dbReference>
<dbReference type="PROSITE" id="PS50821">
    <property type="entry name" value="PAZ"/>
    <property type="match status" value="1"/>
</dbReference>
<evidence type="ECO:0000256" key="7">
    <source>
        <dbReference type="ARBA" id="ARBA00022553"/>
    </source>
</evidence>
<dbReference type="Gene3D" id="1.10.1520.10">
    <property type="entry name" value="Ribonuclease III domain"/>
    <property type="match status" value="2"/>
</dbReference>
<feature type="domain" description="RNase III" evidence="22">
    <location>
        <begin position="1967"/>
        <end position="2124"/>
    </location>
</feature>
<dbReference type="InterPro" id="IPR003100">
    <property type="entry name" value="PAZ_dom"/>
</dbReference>
<dbReference type="FunFam" id="1.10.1520.10:FF:000005">
    <property type="entry name" value="Putative endoribonuclease dicer"/>
    <property type="match status" value="1"/>
</dbReference>
<evidence type="ECO:0000256" key="15">
    <source>
        <dbReference type="ARBA" id="ARBA00022840"/>
    </source>
</evidence>
<dbReference type="Gene3D" id="3.40.50.300">
    <property type="entry name" value="P-loop containing nucleotide triphosphate hydrolases"/>
    <property type="match status" value="2"/>
</dbReference>
<dbReference type="FunFam" id="2.170.260.10:FF:000002">
    <property type="entry name" value="Putative Endoribonuclease Dicer"/>
    <property type="match status" value="1"/>
</dbReference>
<evidence type="ECO:0000256" key="12">
    <source>
        <dbReference type="ARBA" id="ARBA00022759"/>
    </source>
</evidence>
<feature type="domain" description="Helicase C-terminal" evidence="24">
    <location>
        <begin position="596"/>
        <end position="776"/>
    </location>
</feature>
<feature type="region of interest" description="Disordered" evidence="21">
    <location>
        <begin position="447"/>
        <end position="469"/>
    </location>
</feature>
<evidence type="ECO:0000256" key="19">
    <source>
        <dbReference type="ARBA" id="ARBA00023211"/>
    </source>
</evidence>
<protein>
    <recommendedName>
        <fullName evidence="5">ribonuclease III</fullName>
        <ecNumber evidence="5">3.1.26.3</ecNumber>
    </recommendedName>
</protein>
<dbReference type="GO" id="GO:0006309">
    <property type="term" value="P:apoptotic DNA fragmentation"/>
    <property type="evidence" value="ECO:0007669"/>
    <property type="project" value="TreeGrafter"/>
</dbReference>
<keyword evidence="7" id="KW-0597">Phosphoprotein</keyword>
<evidence type="ECO:0000256" key="2">
    <source>
        <dbReference type="ARBA" id="ARBA00001936"/>
    </source>
</evidence>
<dbReference type="PROSITE" id="PS50142">
    <property type="entry name" value="RNASE_3_2"/>
    <property type="match status" value="2"/>
</dbReference>
<evidence type="ECO:0000313" key="25">
    <source>
        <dbReference type="EMBL" id="CAD7224197.1"/>
    </source>
</evidence>
<comment type="subcellular location">
    <subcellularLocation>
        <location evidence="4">Cytoplasm</location>
    </subcellularLocation>
</comment>
<feature type="compositionally biased region" description="Basic and acidic residues" evidence="21">
    <location>
        <begin position="549"/>
        <end position="565"/>
    </location>
</feature>
<feature type="compositionally biased region" description="Acidic residues" evidence="21">
    <location>
        <begin position="531"/>
        <end position="548"/>
    </location>
</feature>
<evidence type="ECO:0000256" key="21">
    <source>
        <dbReference type="SAM" id="MobiDB-lite"/>
    </source>
</evidence>
<dbReference type="SUPFAM" id="SSF52540">
    <property type="entry name" value="P-loop containing nucleoside triphosphate hydrolases"/>
    <property type="match status" value="1"/>
</dbReference>
<dbReference type="GO" id="GO:0070578">
    <property type="term" value="C:RISC-loading complex"/>
    <property type="evidence" value="ECO:0007669"/>
    <property type="project" value="TreeGrafter"/>
</dbReference>
<evidence type="ECO:0000256" key="17">
    <source>
        <dbReference type="ARBA" id="ARBA00022884"/>
    </source>
</evidence>
<feature type="domain" description="PAZ" evidence="23">
    <location>
        <begin position="1126"/>
        <end position="1272"/>
    </location>
</feature>
<dbReference type="PROSITE" id="PS00517">
    <property type="entry name" value="RNASE_3_1"/>
    <property type="match status" value="1"/>
</dbReference>
<dbReference type="InterPro" id="IPR038248">
    <property type="entry name" value="Dicer_dimer_sf"/>
</dbReference>
<reference evidence="25" key="1">
    <citation type="submission" date="2020-11" db="EMBL/GenBank/DDBJ databases">
        <authorList>
            <person name="Tran Van P."/>
        </authorList>
    </citation>
    <scope>NUCLEOTIDE SEQUENCE</scope>
</reference>
<evidence type="ECO:0000256" key="5">
    <source>
        <dbReference type="ARBA" id="ARBA00012177"/>
    </source>
</evidence>
<keyword evidence="18" id="KW-0943">RNA-mediated gene silencing</keyword>
<evidence type="ECO:0000256" key="10">
    <source>
        <dbReference type="ARBA" id="ARBA00022737"/>
    </source>
</evidence>
<feature type="region of interest" description="Disordered" evidence="21">
    <location>
        <begin position="1335"/>
        <end position="1383"/>
    </location>
</feature>
<keyword evidence="9" id="KW-0479">Metal-binding</keyword>
<feature type="compositionally biased region" description="Polar residues" evidence="21">
    <location>
        <begin position="484"/>
        <end position="506"/>
    </location>
</feature>
<dbReference type="CDD" id="cd00593">
    <property type="entry name" value="RIBOc"/>
    <property type="match status" value="2"/>
</dbReference>
<feature type="region of interest" description="Disordered" evidence="21">
    <location>
        <begin position="1549"/>
        <end position="1577"/>
    </location>
</feature>